<name>A0ABQ1LIE7_9RHOB</name>
<evidence type="ECO:0000313" key="2">
    <source>
        <dbReference type="Proteomes" id="UP000645462"/>
    </source>
</evidence>
<reference evidence="2" key="1">
    <citation type="journal article" date="2019" name="Int. J. Syst. Evol. Microbiol.">
        <title>The Global Catalogue of Microorganisms (GCM) 10K type strain sequencing project: providing services to taxonomists for standard genome sequencing and annotation.</title>
        <authorList>
            <consortium name="The Broad Institute Genomics Platform"/>
            <consortium name="The Broad Institute Genome Sequencing Center for Infectious Disease"/>
            <person name="Wu L."/>
            <person name="Ma J."/>
        </authorList>
    </citation>
    <scope>NUCLEOTIDE SEQUENCE [LARGE SCALE GENOMIC DNA]</scope>
    <source>
        <strain evidence="2">CGMCC 1.12478</strain>
    </source>
</reference>
<organism evidence="1 2">
    <name type="scientific">Marivita lacus</name>
    <dbReference type="NCBI Taxonomy" id="1323742"/>
    <lineage>
        <taxon>Bacteria</taxon>
        <taxon>Pseudomonadati</taxon>
        <taxon>Pseudomonadota</taxon>
        <taxon>Alphaproteobacteria</taxon>
        <taxon>Rhodobacterales</taxon>
        <taxon>Roseobacteraceae</taxon>
        <taxon>Marivita</taxon>
    </lineage>
</organism>
<gene>
    <name evidence="1" type="ORF">GCM10011363_44560</name>
</gene>
<sequence length="116" mass="12633">MELSIQTTGWRYRAGAIWREAIDQCLVVFEEAHKSSETEFVSRAGEHCATARTAAGGYYIVAREVLDDLVEVIAGEAKLVCDLSGREGSIGFARHTHKRAEAVICEAGQAHSILSP</sequence>
<comment type="caution">
    <text evidence="1">The sequence shown here is derived from an EMBL/GenBank/DDBJ whole genome shotgun (WGS) entry which is preliminary data.</text>
</comment>
<evidence type="ECO:0000313" key="1">
    <source>
        <dbReference type="EMBL" id="GGC23159.1"/>
    </source>
</evidence>
<proteinExistence type="predicted"/>
<dbReference type="Proteomes" id="UP000645462">
    <property type="component" value="Unassembled WGS sequence"/>
</dbReference>
<keyword evidence="2" id="KW-1185">Reference proteome</keyword>
<accession>A0ABQ1LIE7</accession>
<dbReference type="EMBL" id="BMFC01000026">
    <property type="protein sequence ID" value="GGC23159.1"/>
    <property type="molecule type" value="Genomic_DNA"/>
</dbReference>
<protein>
    <submittedName>
        <fullName evidence="1">Uncharacterized protein</fullName>
    </submittedName>
</protein>